<gene>
    <name evidence="2" type="ORF">NESM_000090800</name>
</gene>
<name>A0AAW0F2G0_9TRYP</name>
<evidence type="ECO:0000256" key="1">
    <source>
        <dbReference type="SAM" id="MobiDB-lite"/>
    </source>
</evidence>
<feature type="region of interest" description="Disordered" evidence="1">
    <location>
        <begin position="849"/>
        <end position="880"/>
    </location>
</feature>
<feature type="region of interest" description="Disordered" evidence="1">
    <location>
        <begin position="121"/>
        <end position="148"/>
    </location>
</feature>
<feature type="compositionally biased region" description="Low complexity" evidence="1">
    <location>
        <begin position="60"/>
        <end position="71"/>
    </location>
</feature>
<feature type="region of interest" description="Disordered" evidence="1">
    <location>
        <begin position="816"/>
        <end position="835"/>
    </location>
</feature>
<feature type="region of interest" description="Disordered" evidence="1">
    <location>
        <begin position="955"/>
        <end position="977"/>
    </location>
</feature>
<dbReference type="AlphaFoldDB" id="A0AAW0F2G0"/>
<sequence>MQYEKPGGAIHEVIRRAFDELRLHNNAQGAITIVTYAFANAESLPLLKSGKDLNGGTPQSTPRSSAASPRSGGDGGAAGVGSSRSGGLNGVDDGTLRPRLGGSSSVTRATQAAAMQWFTAGTVGTPMSPPPPPIPAPPPQPSVNASALPAGSSEWLNKQHRFNVTQVLRLLLIRCEAYSSMKQHSRALHDALNAVEVSQGQSAEAYFAVGREQRRQFNIPESASAFDTAEALLHSMQQAIAAGKNVVDGWSQDTVSEEDFWAERGYHMSEVRELGITRREYELQERSGYRASLSNPGSALSSPLGHGHTDATSPLTGGSAGRGGYARGFESSFPGAGHTPPPLLHVEPSHSQNGSAVNRSFGGDSAGATGDGAGSSTYVRDLLQCGMSPNELAMWRRLANESRALLLMRQSHTVPSTVLAPTMTLLDRRINGTRGGLILSIENNSSVPLRFVGAHAPDGAYHDGFSFPDTVAKAHCAVSLLHPRGWGGYSGCVCYEVHEHLSCFFYFDCPLLASHKYGVRFVEHRAADLRRAFAEIYKEAGVYGIEGGTTASALATPPLSSTAGAAGGVNGGRVGAGGVSIRGATTPLTTTVAGMTAARAAVRVPPSSTWIPSHAAISASRRPIKAVARMNGSQGIAFSLSEVLAVKLRSVELVPALEYVGATALKKLSSVSQRYRELVNNLPPTLFYGAGRRSYPDYCAAADRFSSPWVVRDVRPVTWKLIFDGRLADQEEFSISDESDGQKHILCFSADAQNKVTGYVYFGDKRCLQYIIKESWVPFSNTLYITTPVGRTVAHCTAMNNQTQFTLSLASGGGGGGGGAGGGGGGGGGGGSAAKGGGEDVFYTARKRVPPAGEPTTPVPNALAGHDAGAGQRSRSSPAAVALGTTSGVVTGVVESVGGVDAGGTTAAARRAAAAPVASTTPLKRGGSSSGLSVLSMPMTAGGIAQATLYSPIPSGIHAPGPPPSEAGQSSVAPTNAATAAATTTTVSCKPDHYSIWRSQRVSGGAVVGSVAPTTTNGGADIVAEVKVNPVLYGTVAKGYCAAEVMLYPGADAMLVSIMSFLMTRW</sequence>
<organism evidence="2 3">
    <name type="scientific">Novymonas esmeraldas</name>
    <dbReference type="NCBI Taxonomy" id="1808958"/>
    <lineage>
        <taxon>Eukaryota</taxon>
        <taxon>Discoba</taxon>
        <taxon>Euglenozoa</taxon>
        <taxon>Kinetoplastea</taxon>
        <taxon>Metakinetoplastina</taxon>
        <taxon>Trypanosomatida</taxon>
        <taxon>Trypanosomatidae</taxon>
        <taxon>Novymonas</taxon>
    </lineage>
</organism>
<comment type="caution">
    <text evidence="2">The sequence shown here is derived from an EMBL/GenBank/DDBJ whole genome shotgun (WGS) entry which is preliminary data.</text>
</comment>
<accession>A0AAW0F2G0</accession>
<reference evidence="2 3" key="1">
    <citation type="journal article" date="2021" name="MBio">
        <title>A New Model Trypanosomatid, Novymonas esmeraldas: Genomic Perception of Its 'Candidatus Pandoraea novymonadis' Endosymbiont.</title>
        <authorList>
            <person name="Zakharova A."/>
            <person name="Saura A."/>
            <person name="Butenko A."/>
            <person name="Podesvova L."/>
            <person name="Warmusova S."/>
            <person name="Kostygov A.Y."/>
            <person name="Nenarokova A."/>
            <person name="Lukes J."/>
            <person name="Opperdoes F.R."/>
            <person name="Yurchenko V."/>
        </authorList>
    </citation>
    <scope>NUCLEOTIDE SEQUENCE [LARGE SCALE GENOMIC DNA]</scope>
    <source>
        <strain evidence="2 3">E262AT.01</strain>
    </source>
</reference>
<feature type="region of interest" description="Disordered" evidence="1">
    <location>
        <begin position="49"/>
        <end position="106"/>
    </location>
</feature>
<dbReference type="EMBL" id="JAECZO010000005">
    <property type="protein sequence ID" value="KAK7200368.1"/>
    <property type="molecule type" value="Genomic_DNA"/>
</dbReference>
<evidence type="ECO:0000313" key="2">
    <source>
        <dbReference type="EMBL" id="KAK7200368.1"/>
    </source>
</evidence>
<dbReference type="Proteomes" id="UP001430356">
    <property type="component" value="Unassembled WGS sequence"/>
</dbReference>
<feature type="compositionally biased region" description="Polar residues" evidence="1">
    <location>
        <begin position="349"/>
        <end position="358"/>
    </location>
</feature>
<keyword evidence="3" id="KW-1185">Reference proteome</keyword>
<proteinExistence type="predicted"/>
<protein>
    <submittedName>
        <fullName evidence="2">Uncharacterized protein</fullName>
    </submittedName>
</protein>
<feature type="compositionally biased region" description="Pro residues" evidence="1">
    <location>
        <begin position="127"/>
        <end position="141"/>
    </location>
</feature>
<feature type="compositionally biased region" description="Polar residues" evidence="1">
    <location>
        <begin position="292"/>
        <end position="301"/>
    </location>
</feature>
<feature type="region of interest" description="Disordered" evidence="1">
    <location>
        <begin position="287"/>
        <end position="373"/>
    </location>
</feature>
<evidence type="ECO:0000313" key="3">
    <source>
        <dbReference type="Proteomes" id="UP001430356"/>
    </source>
</evidence>